<evidence type="ECO:0000313" key="2">
    <source>
        <dbReference type="EMBL" id="EQC31646.1"/>
    </source>
</evidence>
<evidence type="ECO:0000313" key="3">
    <source>
        <dbReference type="Proteomes" id="UP000030762"/>
    </source>
</evidence>
<accession>T0QAE7</accession>
<reference evidence="2 3" key="1">
    <citation type="submission" date="2012-04" db="EMBL/GenBank/DDBJ databases">
        <title>The Genome Sequence of Saprolegnia declina VS20.</title>
        <authorList>
            <consortium name="The Broad Institute Genome Sequencing Platform"/>
            <person name="Russ C."/>
            <person name="Nusbaum C."/>
            <person name="Tyler B."/>
            <person name="van West P."/>
            <person name="Dieguez-Uribeondo J."/>
            <person name="de Bruijn I."/>
            <person name="Tripathy S."/>
            <person name="Jiang R."/>
            <person name="Young S.K."/>
            <person name="Zeng Q."/>
            <person name="Gargeya S."/>
            <person name="Fitzgerald M."/>
            <person name="Haas B."/>
            <person name="Abouelleil A."/>
            <person name="Alvarado L."/>
            <person name="Arachchi H.M."/>
            <person name="Berlin A."/>
            <person name="Chapman S.B."/>
            <person name="Goldberg J."/>
            <person name="Griggs A."/>
            <person name="Gujja S."/>
            <person name="Hansen M."/>
            <person name="Howarth C."/>
            <person name="Imamovic A."/>
            <person name="Larimer J."/>
            <person name="McCowen C."/>
            <person name="Montmayeur A."/>
            <person name="Murphy C."/>
            <person name="Neiman D."/>
            <person name="Pearson M."/>
            <person name="Priest M."/>
            <person name="Roberts A."/>
            <person name="Saif S."/>
            <person name="Shea T."/>
            <person name="Sisk P."/>
            <person name="Sykes S."/>
            <person name="Wortman J."/>
            <person name="Nusbaum C."/>
            <person name="Birren B."/>
        </authorList>
    </citation>
    <scope>NUCLEOTIDE SEQUENCE [LARGE SCALE GENOMIC DNA]</scope>
    <source>
        <strain evidence="2 3">VS20</strain>
    </source>
</reference>
<protein>
    <submittedName>
        <fullName evidence="2">Uncharacterized protein</fullName>
    </submittedName>
</protein>
<gene>
    <name evidence="2" type="ORF">SDRG_10811</name>
</gene>
<name>T0QAE7_SAPDV</name>
<dbReference type="EMBL" id="JH767168">
    <property type="protein sequence ID" value="EQC31646.1"/>
    <property type="molecule type" value="Genomic_DNA"/>
</dbReference>
<dbReference type="GeneID" id="19951538"/>
<dbReference type="OrthoDB" id="10387610at2759"/>
<dbReference type="Proteomes" id="UP000030762">
    <property type="component" value="Unassembled WGS sequence"/>
</dbReference>
<keyword evidence="3" id="KW-1185">Reference proteome</keyword>
<sequence length="301" mass="33072">MSSTTDANERMDLVDGYGEELAHAPLLASMDALAATIPGDETVLCTHCGMPVGGDATSSDDVYIPCEASRFMAALVRGISDVNIEDEPPATMVAPPWWSGRPMHPRFRTIYYEEKKHLCCFPQCMLYKHCSAPYQHDHASLAGSLAVACSVPLCATFVHEYALGDTQAFGFFHRSDMAMDALPSSLTPAELTVASSKWIVGDVEHHRNTKTSVLFQSYPEKKTSWLLPDGFMHSHGAQEVKYTFCVLLYVKVGDLYELVAYQDSPEFAVHSCARNSKRKPTATLAEKNAKRPRLANAVTSA</sequence>
<evidence type="ECO:0000256" key="1">
    <source>
        <dbReference type="SAM" id="MobiDB-lite"/>
    </source>
</evidence>
<dbReference type="OMA" id="YIPCEAS"/>
<organism evidence="2 3">
    <name type="scientific">Saprolegnia diclina (strain VS20)</name>
    <dbReference type="NCBI Taxonomy" id="1156394"/>
    <lineage>
        <taxon>Eukaryota</taxon>
        <taxon>Sar</taxon>
        <taxon>Stramenopiles</taxon>
        <taxon>Oomycota</taxon>
        <taxon>Saprolegniomycetes</taxon>
        <taxon>Saprolegniales</taxon>
        <taxon>Saprolegniaceae</taxon>
        <taxon>Saprolegnia</taxon>
    </lineage>
</organism>
<dbReference type="AlphaFoldDB" id="T0QAE7"/>
<dbReference type="RefSeq" id="XP_008615045.1">
    <property type="nucleotide sequence ID" value="XM_008616823.1"/>
</dbReference>
<feature type="region of interest" description="Disordered" evidence="1">
    <location>
        <begin position="278"/>
        <end position="301"/>
    </location>
</feature>
<proteinExistence type="predicted"/>
<dbReference type="InParanoid" id="T0QAE7"/>
<dbReference type="VEuPathDB" id="FungiDB:SDRG_10811"/>